<dbReference type="PANTHER" id="PTHR22946">
    <property type="entry name" value="DIENELACTONE HYDROLASE DOMAIN-CONTAINING PROTEIN-RELATED"/>
    <property type="match status" value="1"/>
</dbReference>
<organism evidence="3 4">
    <name type="scientific">Tenacibaculum adriaticum</name>
    <dbReference type="NCBI Taxonomy" id="413713"/>
    <lineage>
        <taxon>Bacteria</taxon>
        <taxon>Pseudomonadati</taxon>
        <taxon>Bacteroidota</taxon>
        <taxon>Flavobacteriia</taxon>
        <taxon>Flavobacteriales</taxon>
        <taxon>Flavobacteriaceae</taxon>
        <taxon>Tenacibaculum</taxon>
    </lineage>
</organism>
<dbReference type="AlphaFoldDB" id="A0A5S5DR87"/>
<dbReference type="Gene3D" id="3.40.50.1820">
    <property type="entry name" value="alpha/beta hydrolase"/>
    <property type="match status" value="1"/>
</dbReference>
<dbReference type="Proteomes" id="UP000323136">
    <property type="component" value="Unassembled WGS sequence"/>
</dbReference>
<evidence type="ECO:0000256" key="1">
    <source>
        <dbReference type="ARBA" id="ARBA00038115"/>
    </source>
</evidence>
<dbReference type="InterPro" id="IPR000073">
    <property type="entry name" value="AB_hydrolase_1"/>
</dbReference>
<sequence>MKTTEKTKTQEKLAGQATAENESIFRHTAGMANRFKSHMDFHFTRTLSKEAYGGVSTGECFEAASHIVDGDFETYAPAWQPLAERIEAKGWECLEKGHKVSAREAFMRAAVYWGCVAMYTKDTDPLTRESCMRTRSLFKEVGKLSNPIIEPVDIPYENGRVMKGYFIRGGAPGEKRPTLLGMGGGENYLEEVYFQCGEGAVRRGYNVLIFEVPGQKAAIWENPDLFLRLDAEVPVGYVVDYALTRHEVAPDRIALIGHSVGGYYVTRAACFEKRLAACIASPVVWAMQPQMLQVLGFDNTKPYPRDMESQIDPENTTAKFLLEGDFRARCGHANTTIAEWMDYLGTGSVLGMEDKISCPVLNMVGAGEFGPERLEEERRHFAMLKNPKNRFNLTTAEEGGEQHCTENNLLLKNQLEMDWLDEILGWTNNPTSF</sequence>
<dbReference type="EMBL" id="VNIA01000003">
    <property type="protein sequence ID" value="TYP98194.1"/>
    <property type="molecule type" value="Genomic_DNA"/>
</dbReference>
<dbReference type="InterPro" id="IPR050261">
    <property type="entry name" value="FrsA_esterase"/>
</dbReference>
<dbReference type="SUPFAM" id="SSF53474">
    <property type="entry name" value="alpha/beta-Hydrolases"/>
    <property type="match status" value="1"/>
</dbReference>
<dbReference type="InterPro" id="IPR029058">
    <property type="entry name" value="AB_hydrolase_fold"/>
</dbReference>
<evidence type="ECO:0000313" key="4">
    <source>
        <dbReference type="Proteomes" id="UP000323136"/>
    </source>
</evidence>
<comment type="similarity">
    <text evidence="1">Belongs to the AB hydrolase superfamily. FUS2 hydrolase family.</text>
</comment>
<evidence type="ECO:0000313" key="3">
    <source>
        <dbReference type="EMBL" id="TYP98194.1"/>
    </source>
</evidence>
<dbReference type="Gene3D" id="1.20.1440.110">
    <property type="entry name" value="acylaminoacyl peptidase"/>
    <property type="match status" value="1"/>
</dbReference>
<keyword evidence="4" id="KW-1185">Reference proteome</keyword>
<dbReference type="Pfam" id="PF12697">
    <property type="entry name" value="Abhydrolase_6"/>
    <property type="match status" value="1"/>
</dbReference>
<evidence type="ECO:0000259" key="2">
    <source>
        <dbReference type="Pfam" id="PF12697"/>
    </source>
</evidence>
<dbReference type="PANTHER" id="PTHR22946:SF12">
    <property type="entry name" value="CONIDIAL PIGMENT BIOSYNTHESIS PROTEIN AYG1 (AFU_ORTHOLOGUE AFUA_2G17550)"/>
    <property type="match status" value="1"/>
</dbReference>
<reference evidence="3 4" key="1">
    <citation type="submission" date="2019-07" db="EMBL/GenBank/DDBJ databases">
        <title>Genomic Encyclopedia of Type Strains, Phase IV (KMG-IV): sequencing the most valuable type-strain genomes for metagenomic binning, comparative biology and taxonomic classification.</title>
        <authorList>
            <person name="Goeker M."/>
        </authorList>
    </citation>
    <scope>NUCLEOTIDE SEQUENCE [LARGE SCALE GENOMIC DNA]</scope>
    <source>
        <strain evidence="3 4">DSM 18961</strain>
    </source>
</reference>
<dbReference type="RefSeq" id="WP_170245990.1">
    <property type="nucleotide sequence ID" value="NZ_VNIA01000003.1"/>
</dbReference>
<proteinExistence type="inferred from homology"/>
<comment type="caution">
    <text evidence="3">The sequence shown here is derived from an EMBL/GenBank/DDBJ whole genome shotgun (WGS) entry which is preliminary data.</text>
</comment>
<protein>
    <recommendedName>
        <fullName evidence="2">AB hydrolase-1 domain-containing protein</fullName>
    </recommendedName>
</protein>
<feature type="domain" description="AB hydrolase-1" evidence="2">
    <location>
        <begin position="200"/>
        <end position="357"/>
    </location>
</feature>
<name>A0A5S5DR87_9FLAO</name>
<gene>
    <name evidence="3" type="ORF">C7447_103364</name>
</gene>
<accession>A0A5S5DR87</accession>